<keyword evidence="3" id="KW-1185">Reference proteome</keyword>
<dbReference type="RefSeq" id="YP_001497835.1">
    <property type="nucleotide sequence ID" value="NC_009898.1"/>
</dbReference>
<sequence length="85" mass="9810">MSICQSNRMVTRVLIFVHRLIAAFDSSLLLSPWSDLFLSFVEFIISSSICFMLSIQYLIISFFRAHLKKFNCPIVVEKSFPSQSL</sequence>
<keyword evidence="1" id="KW-0472">Membrane</keyword>
<dbReference type="GeneID" id="5658908"/>
<accession>A7IXG4</accession>
<dbReference type="Proteomes" id="UP000202419">
    <property type="component" value="Segment"/>
</dbReference>
<keyword evidence="1" id="KW-0812">Transmembrane</keyword>
<reference evidence="2 3" key="1">
    <citation type="journal article" date="2007" name="Virology">
        <title>Sequence and annotation of the 369-kb NY-2A and the 345-kb AR158 viruses that infect Chlorella NC64A.</title>
        <authorList>
            <person name="Fitzgerald L.A."/>
            <person name="Graves M.V."/>
            <person name="Li X."/>
            <person name="Feldblyum T."/>
            <person name="Nierman W.C."/>
            <person name="Van Etten J.L."/>
        </authorList>
    </citation>
    <scope>NUCLEOTIDE SEQUENCE [LARGE SCALE GENOMIC DNA]</scope>
    <source>
        <strain evidence="2 3">NY-2A</strain>
    </source>
</reference>
<dbReference type="EMBL" id="DQ491002">
    <property type="protein sequence ID" value="ABT15038.1"/>
    <property type="molecule type" value="Genomic_DNA"/>
</dbReference>
<evidence type="ECO:0000256" key="1">
    <source>
        <dbReference type="SAM" id="Phobius"/>
    </source>
</evidence>
<organism evidence="2 3">
    <name type="scientific">Paramecium bursaria Chlorella virus NY2A</name>
    <name type="common">PBCV-NY2A</name>
    <dbReference type="NCBI Taxonomy" id="46021"/>
    <lineage>
        <taxon>Viruses</taxon>
        <taxon>Varidnaviria</taxon>
        <taxon>Bamfordvirae</taxon>
        <taxon>Nucleocytoviricota</taxon>
        <taxon>Megaviricetes</taxon>
        <taxon>Algavirales</taxon>
        <taxon>Phycodnaviridae</taxon>
        <taxon>Chlorovirus</taxon>
        <taxon>Chlorovirus americanus</taxon>
    </lineage>
</organism>
<evidence type="ECO:0000313" key="3">
    <source>
        <dbReference type="Proteomes" id="UP000202419"/>
    </source>
</evidence>
<protein>
    <submittedName>
        <fullName evidence="2">Uncharacterized protein b639L</fullName>
    </submittedName>
</protein>
<keyword evidence="1" id="KW-1133">Transmembrane helix</keyword>
<organismHost>
    <name type="scientific">Chlorella</name>
    <dbReference type="NCBI Taxonomy" id="3071"/>
</organismHost>
<name>A7IXG4_PBCVN</name>
<gene>
    <name evidence="2" type="primary">b639L</name>
    <name evidence="2" type="ORF">NY2A_b639L</name>
</gene>
<proteinExistence type="predicted"/>
<dbReference type="KEGG" id="vg:5658908"/>
<feature type="transmembrane region" description="Helical" evidence="1">
    <location>
        <begin position="36"/>
        <end position="60"/>
    </location>
</feature>
<dbReference type="OrthoDB" id="38962at10239"/>
<evidence type="ECO:0000313" key="2">
    <source>
        <dbReference type="EMBL" id="ABT15038.1"/>
    </source>
</evidence>
<feature type="transmembrane region" description="Helical" evidence="1">
    <location>
        <begin position="12"/>
        <end position="30"/>
    </location>
</feature>